<comment type="caution">
    <text evidence="2">The sequence shown here is derived from an EMBL/GenBank/DDBJ whole genome shotgun (WGS) entry which is preliminary data.</text>
</comment>
<feature type="compositionally biased region" description="Acidic residues" evidence="1">
    <location>
        <begin position="452"/>
        <end position="470"/>
    </location>
</feature>
<dbReference type="Proteomes" id="UP001390339">
    <property type="component" value="Unassembled WGS sequence"/>
</dbReference>
<protein>
    <submittedName>
        <fullName evidence="2">Uncharacterized protein</fullName>
    </submittedName>
</protein>
<evidence type="ECO:0000313" key="3">
    <source>
        <dbReference type="Proteomes" id="UP001390339"/>
    </source>
</evidence>
<reference evidence="2 3" key="1">
    <citation type="journal article" date="2024" name="IMA Fungus">
        <title>Apiospora arundinis, a panoply of carbohydrate-active enzymes and secondary metabolites.</title>
        <authorList>
            <person name="Sorensen T."/>
            <person name="Petersen C."/>
            <person name="Muurmann A.T."/>
            <person name="Christiansen J.V."/>
            <person name="Brundto M.L."/>
            <person name="Overgaard C.K."/>
            <person name="Boysen A.T."/>
            <person name="Wollenberg R.D."/>
            <person name="Larsen T.O."/>
            <person name="Sorensen J.L."/>
            <person name="Nielsen K.L."/>
            <person name="Sondergaard T.E."/>
        </authorList>
    </citation>
    <scope>NUCLEOTIDE SEQUENCE [LARGE SCALE GENOMIC DNA]</scope>
    <source>
        <strain evidence="2 3">AAU 773</strain>
    </source>
</reference>
<keyword evidence="3" id="KW-1185">Reference proteome</keyword>
<evidence type="ECO:0000313" key="2">
    <source>
        <dbReference type="EMBL" id="KAK8868320.1"/>
    </source>
</evidence>
<organism evidence="2 3">
    <name type="scientific">Apiospora arundinis</name>
    <dbReference type="NCBI Taxonomy" id="335852"/>
    <lineage>
        <taxon>Eukaryota</taxon>
        <taxon>Fungi</taxon>
        <taxon>Dikarya</taxon>
        <taxon>Ascomycota</taxon>
        <taxon>Pezizomycotina</taxon>
        <taxon>Sordariomycetes</taxon>
        <taxon>Xylariomycetidae</taxon>
        <taxon>Amphisphaeriales</taxon>
        <taxon>Apiosporaceae</taxon>
        <taxon>Apiospora</taxon>
    </lineage>
</organism>
<feature type="compositionally biased region" description="Low complexity" evidence="1">
    <location>
        <begin position="166"/>
        <end position="175"/>
    </location>
</feature>
<feature type="compositionally biased region" description="Low complexity" evidence="1">
    <location>
        <begin position="205"/>
        <end position="217"/>
    </location>
</feature>
<sequence>MAGQYASPMGDWSSIYIIDYSPQIPDIHFTTHSEHTLTPTLFEISSVFSNSSNSLSSSLHLYTNILHHSPPSTKRQQQQKANVDCTPDALLYLSSMDDGIAAALSREETMAINKMNVDITSAAIERPQRHISFVAFEELPHKKTATSSLFPEGSILRGRPTHQEQGGSNRSRSSRPPSPYPGRRQRKISFFRLPEISEMSHREAASSSTPSLEESSSILRGRPTHQKHGSSNKTRAPSPYPGRRRPVVSLDHSAELPCREKAPSPEPTPQSNLRKRPTHQSHSRGDKRSRSPSPYPGMKHRRVTFPPFWEMPIKTGFPNLDLPSNQKQFKKGGSREGSSRSRPSSPHPSSRAHRKQILQELEASRTGHRDGHYHRTTRMSGPPYTMLGLMDIDHGKATNPALWPTVSPYPGRDIYITPDVSPSPNNTQDVEKDDSNTTTAIKPIMEEKQQDQEQDQDEDQDEGGFWDTFEDFNVPQIPQSHYYSEEVESTEPRREGGGWWFSRWFSSSR</sequence>
<feature type="compositionally biased region" description="Basic and acidic residues" evidence="1">
    <location>
        <begin position="252"/>
        <end position="263"/>
    </location>
</feature>
<feature type="region of interest" description="Disordered" evidence="1">
    <location>
        <begin position="414"/>
        <end position="498"/>
    </location>
</feature>
<feature type="compositionally biased region" description="Basic residues" evidence="1">
    <location>
        <begin position="273"/>
        <end position="282"/>
    </location>
</feature>
<gene>
    <name evidence="2" type="ORF">PGQ11_006898</name>
</gene>
<proteinExistence type="predicted"/>
<dbReference type="EMBL" id="JAPCWZ010000004">
    <property type="protein sequence ID" value="KAK8868320.1"/>
    <property type="molecule type" value="Genomic_DNA"/>
</dbReference>
<accession>A0ABR2IUJ9</accession>
<name>A0ABR2IUJ9_9PEZI</name>
<feature type="region of interest" description="Disordered" evidence="1">
    <location>
        <begin position="316"/>
        <end position="383"/>
    </location>
</feature>
<feature type="region of interest" description="Disordered" evidence="1">
    <location>
        <begin position="144"/>
        <end position="301"/>
    </location>
</feature>
<feature type="compositionally biased region" description="Low complexity" evidence="1">
    <location>
        <begin position="340"/>
        <end position="349"/>
    </location>
</feature>
<evidence type="ECO:0000256" key="1">
    <source>
        <dbReference type="SAM" id="MobiDB-lite"/>
    </source>
</evidence>